<dbReference type="EMBL" id="CAJQZP010001094">
    <property type="protein sequence ID" value="CAG5016029.1"/>
    <property type="molecule type" value="Genomic_DNA"/>
</dbReference>
<proteinExistence type="predicted"/>
<sequence>MPTLYMPGPLTLPNYTFSERKPMNLIQTYDDNILKPATSTDKKIVMQNHERLFMTETEIELHKKIVAAKIQICKYNTKAKRQSAELRAARKFATNPENLNAIENCTTAAKILMQIQWRENSKIFKGRRLHYKKKLIACQY</sequence>
<dbReference type="Proteomes" id="UP000691718">
    <property type="component" value="Unassembled WGS sequence"/>
</dbReference>
<comment type="caution">
    <text evidence="1">The sequence shown here is derived from an EMBL/GenBank/DDBJ whole genome shotgun (WGS) entry which is preliminary data.</text>
</comment>
<evidence type="ECO:0000313" key="2">
    <source>
        <dbReference type="Proteomes" id="UP000691718"/>
    </source>
</evidence>
<dbReference type="OrthoDB" id="6627680at2759"/>
<gene>
    <name evidence="1" type="ORF">PAPOLLO_LOCUS16462</name>
</gene>
<keyword evidence="2" id="KW-1185">Reference proteome</keyword>
<name>A0A8S3XF29_PARAO</name>
<accession>A0A8S3XF29</accession>
<evidence type="ECO:0000313" key="1">
    <source>
        <dbReference type="EMBL" id="CAG5016029.1"/>
    </source>
</evidence>
<protein>
    <submittedName>
        <fullName evidence="1">(apollo) hypothetical protein</fullName>
    </submittedName>
</protein>
<dbReference type="AlphaFoldDB" id="A0A8S3XF29"/>
<reference evidence="1" key="1">
    <citation type="submission" date="2021-04" db="EMBL/GenBank/DDBJ databases">
        <authorList>
            <person name="Tunstrom K."/>
        </authorList>
    </citation>
    <scope>NUCLEOTIDE SEQUENCE</scope>
</reference>
<organism evidence="1 2">
    <name type="scientific">Parnassius apollo</name>
    <name type="common">Apollo butterfly</name>
    <name type="synonym">Papilio apollo</name>
    <dbReference type="NCBI Taxonomy" id="110799"/>
    <lineage>
        <taxon>Eukaryota</taxon>
        <taxon>Metazoa</taxon>
        <taxon>Ecdysozoa</taxon>
        <taxon>Arthropoda</taxon>
        <taxon>Hexapoda</taxon>
        <taxon>Insecta</taxon>
        <taxon>Pterygota</taxon>
        <taxon>Neoptera</taxon>
        <taxon>Endopterygota</taxon>
        <taxon>Lepidoptera</taxon>
        <taxon>Glossata</taxon>
        <taxon>Ditrysia</taxon>
        <taxon>Papilionoidea</taxon>
        <taxon>Papilionidae</taxon>
        <taxon>Parnassiinae</taxon>
        <taxon>Parnassini</taxon>
        <taxon>Parnassius</taxon>
        <taxon>Parnassius</taxon>
    </lineage>
</organism>